<feature type="region of interest" description="Disordered" evidence="1">
    <location>
        <begin position="675"/>
        <end position="735"/>
    </location>
</feature>
<feature type="compositionally biased region" description="Low complexity" evidence="1">
    <location>
        <begin position="237"/>
        <end position="247"/>
    </location>
</feature>
<feature type="region of interest" description="Disordered" evidence="1">
    <location>
        <begin position="92"/>
        <end position="404"/>
    </location>
</feature>
<dbReference type="WBParaSite" id="PSU_v2.g1498.t2">
    <property type="protein sequence ID" value="PSU_v2.g1498.t2"/>
    <property type="gene ID" value="PSU_v2.g1498"/>
</dbReference>
<protein>
    <submittedName>
        <fullName evidence="4">Uncharacterized protein</fullName>
    </submittedName>
</protein>
<feature type="compositionally biased region" description="Basic and acidic residues" evidence="1">
    <location>
        <begin position="687"/>
        <end position="713"/>
    </location>
</feature>
<feature type="compositionally biased region" description="Basic and acidic residues" evidence="1">
    <location>
        <begin position="117"/>
        <end position="137"/>
    </location>
</feature>
<sequence>MRNFIIFFVLLFKYAVSKDDENFPERKEAFTNDPIELKPVYHTPNKYEERSYDFWYENWPHPHIHGEKPLFDERHQHFPGYGDNYDFSNFITDPPTQLGAKSETVLDETSLIDEPSEDKSVKKSDSNSEEDPSKKSDNSLTKSDSNFEEDPSKKNIDQPKKDYGNPSEASISGEKLSKPITNLPAEGNDNEGDPYSALSSVSSSSKYTSSSSSSSSPGSSLGSSAAEGYPEGPKSPSPSSSSTSSSSNGVHPSGYPDSASSGGASLGKFSAGWPHSGSTSRSDIKSGSASPASSSAASDYSDFDSVSSSSVNTETSIPTRGGGGSEDEYFKSPPGTQPEVFPISKPENTQRPKQPSPRIDEFFPEETAETEDPRKPLSPKSSPSESESESSGIGGGGEESSSGPRSCCPCCRDENLTPAISPGAAGGGCGAPQCGPPPIVGRPPNCCQHAPLPCCPTLSLNPCCLPQLPCCPRIQLTCCPPIQICCQPLNFGCSGGCRSRAVTRLRTKRNGCVPCLQGGRKKREIEAEEEVHIRQKRLGCIPCLAREKRQTQSNNCQKCNPFQQHLLRRVKRTFSCSSCATHRERVKRQSQIADFFRGNQLGNYGSNCQQCYDLPLPTTRAMKKRSSGFTDSQHNFLARIKRATEGYDPLFQCDSGCCDYEKCIKSKPLRSNSFKVPEDSDFISDTSSKDYDLPDLKEEKSSSDSEKKEELIGSRDALSLGGSSRGSNDDRGFRS</sequence>
<reference evidence="4" key="1">
    <citation type="submission" date="2022-11" db="UniProtKB">
        <authorList>
            <consortium name="WormBaseParasite"/>
        </authorList>
    </citation>
    <scope>IDENTIFICATION</scope>
</reference>
<feature type="compositionally biased region" description="Low complexity" evidence="1">
    <location>
        <begin position="714"/>
        <end position="726"/>
    </location>
</feature>
<feature type="compositionally biased region" description="Low complexity" evidence="1">
    <location>
        <begin position="285"/>
        <end position="310"/>
    </location>
</feature>
<name>A0A914Y6U0_9BILA</name>
<dbReference type="Proteomes" id="UP000887577">
    <property type="component" value="Unplaced"/>
</dbReference>
<proteinExistence type="predicted"/>
<dbReference type="AlphaFoldDB" id="A0A914Y6U0"/>
<evidence type="ECO:0000313" key="4">
    <source>
        <dbReference type="WBParaSite" id="PSU_v2.g1498.t2"/>
    </source>
</evidence>
<feature type="compositionally biased region" description="Low complexity" evidence="1">
    <location>
        <begin position="194"/>
        <end position="225"/>
    </location>
</feature>
<feature type="compositionally biased region" description="Basic and acidic residues" evidence="1">
    <location>
        <begin position="150"/>
        <end position="163"/>
    </location>
</feature>
<feature type="signal peptide" evidence="2">
    <location>
        <begin position="1"/>
        <end position="17"/>
    </location>
</feature>
<evidence type="ECO:0000256" key="2">
    <source>
        <dbReference type="SAM" id="SignalP"/>
    </source>
</evidence>
<evidence type="ECO:0000313" key="3">
    <source>
        <dbReference type="Proteomes" id="UP000887577"/>
    </source>
</evidence>
<feature type="chain" id="PRO_5037342089" evidence="2">
    <location>
        <begin position="18"/>
        <end position="735"/>
    </location>
</feature>
<feature type="compositionally biased region" description="Low complexity" evidence="1">
    <location>
        <begin position="378"/>
        <end position="391"/>
    </location>
</feature>
<keyword evidence="3" id="KW-1185">Reference proteome</keyword>
<evidence type="ECO:0000256" key="1">
    <source>
        <dbReference type="SAM" id="MobiDB-lite"/>
    </source>
</evidence>
<organism evidence="3 4">
    <name type="scientific">Panagrolaimus superbus</name>
    <dbReference type="NCBI Taxonomy" id="310955"/>
    <lineage>
        <taxon>Eukaryota</taxon>
        <taxon>Metazoa</taxon>
        <taxon>Ecdysozoa</taxon>
        <taxon>Nematoda</taxon>
        <taxon>Chromadorea</taxon>
        <taxon>Rhabditida</taxon>
        <taxon>Tylenchina</taxon>
        <taxon>Panagrolaimomorpha</taxon>
        <taxon>Panagrolaimoidea</taxon>
        <taxon>Panagrolaimidae</taxon>
        <taxon>Panagrolaimus</taxon>
    </lineage>
</organism>
<keyword evidence="2" id="KW-0732">Signal</keyword>
<accession>A0A914Y6U0</accession>